<evidence type="ECO:0000256" key="1">
    <source>
        <dbReference type="SAM" id="Coils"/>
    </source>
</evidence>
<evidence type="ECO:0000313" key="2">
    <source>
        <dbReference type="EMBL" id="GAJ07438.1"/>
    </source>
</evidence>
<protein>
    <recommendedName>
        <fullName evidence="3">CARD domain-containing protein</fullName>
    </recommendedName>
</protein>
<proteinExistence type="predicted"/>
<organism evidence="2">
    <name type="scientific">marine sediment metagenome</name>
    <dbReference type="NCBI Taxonomy" id="412755"/>
    <lineage>
        <taxon>unclassified sequences</taxon>
        <taxon>metagenomes</taxon>
        <taxon>ecological metagenomes</taxon>
    </lineage>
</organism>
<sequence length="85" mass="9624">MESLLGKFLLSGLGILVLTEEKIVKFIEELTKEGEITQKGKKELLTEIIEKGEEKKKEIEGKIREKVENMLSQMNVATKMSSSLQ</sequence>
<dbReference type="EMBL" id="BARW01025334">
    <property type="protein sequence ID" value="GAJ07438.1"/>
    <property type="molecule type" value="Genomic_DNA"/>
</dbReference>
<feature type="coiled-coil region" evidence="1">
    <location>
        <begin position="42"/>
        <end position="69"/>
    </location>
</feature>
<name>X1TQ22_9ZZZZ</name>
<gene>
    <name evidence="2" type="ORF">S12H4_41550</name>
</gene>
<evidence type="ECO:0008006" key="3">
    <source>
        <dbReference type="Google" id="ProtNLM"/>
    </source>
</evidence>
<accession>X1TQ22</accession>
<reference evidence="2" key="1">
    <citation type="journal article" date="2014" name="Front. Microbiol.">
        <title>High frequency of phylogenetically diverse reductive dehalogenase-homologous genes in deep subseafloor sedimentary metagenomes.</title>
        <authorList>
            <person name="Kawai M."/>
            <person name="Futagami T."/>
            <person name="Toyoda A."/>
            <person name="Takaki Y."/>
            <person name="Nishi S."/>
            <person name="Hori S."/>
            <person name="Arai W."/>
            <person name="Tsubouchi T."/>
            <person name="Morono Y."/>
            <person name="Uchiyama I."/>
            <person name="Ito T."/>
            <person name="Fujiyama A."/>
            <person name="Inagaki F."/>
            <person name="Takami H."/>
        </authorList>
    </citation>
    <scope>NUCLEOTIDE SEQUENCE</scope>
    <source>
        <strain evidence="2">Expedition CK06-06</strain>
    </source>
</reference>
<comment type="caution">
    <text evidence="2">The sequence shown here is derived from an EMBL/GenBank/DDBJ whole genome shotgun (WGS) entry which is preliminary data.</text>
</comment>
<dbReference type="AlphaFoldDB" id="X1TQ22"/>
<keyword evidence="1" id="KW-0175">Coiled coil</keyword>